<feature type="signal peptide" evidence="2">
    <location>
        <begin position="1"/>
        <end position="21"/>
    </location>
</feature>
<keyword evidence="2" id="KW-0732">Signal</keyword>
<keyword evidence="1" id="KW-0812">Transmembrane</keyword>
<sequence>MRTVIYCFLVLSWLASLPLQAFYAEVNTLQSPLPSQQHLHQVYYQLAPQELTLDDILADPEKYHAFSLLNPSQRVLLNQQHAVWFFARLQNNTKQKQQLMLEYDFPLADKVEMYQRNGLNGDIRLLSRSGTDYPYSERTAPYRSYVIKLELAAGEQRDIFIRVQDAAIIPSELLLWRHRDFVAHSQQNALLDGVLQGILLLLAAYNLWQFLRQRQRNYVYYAGFFISFALVVSILNGIAFALLWPGYPEINQAVLYIAAGAALLCLNLFIHHALHHLYSSKWRWFSHTSSFIALLLLFSPLFSAGFGRLLLLFLALAWVLCSNIVLAIRFSLAGQPQARAFVWACVFTLCTVLLLTLSQAGYLNTGFDWLYLLQLLVLFSLALTSFSLQQIKTLR</sequence>
<protein>
    <submittedName>
        <fullName evidence="5">Diguanylate cyclase/phosphodiesterase (GGDEF &amp; EAL domains) with PAS/PAC sensor(S)</fullName>
    </submittedName>
</protein>
<evidence type="ECO:0000256" key="1">
    <source>
        <dbReference type="SAM" id="Phobius"/>
    </source>
</evidence>
<feature type="domain" description="7TM-DISM receptor extracellular" evidence="3">
    <location>
        <begin position="189"/>
        <end position="388"/>
    </location>
</feature>
<dbReference type="AlphaFoldDB" id="A0A486XK80"/>
<keyword evidence="1" id="KW-0472">Membrane</keyword>
<evidence type="ECO:0000313" key="5">
    <source>
        <dbReference type="EMBL" id="VHO02924.1"/>
    </source>
</evidence>
<evidence type="ECO:0000259" key="4">
    <source>
        <dbReference type="Pfam" id="PF07696"/>
    </source>
</evidence>
<feature type="transmembrane region" description="Helical" evidence="1">
    <location>
        <begin position="220"/>
        <end position="244"/>
    </location>
</feature>
<feature type="transmembrane region" description="Helical" evidence="1">
    <location>
        <begin position="250"/>
        <end position="270"/>
    </location>
</feature>
<feature type="transmembrane region" description="Helical" evidence="1">
    <location>
        <begin position="309"/>
        <end position="328"/>
    </location>
</feature>
<organism evidence="5">
    <name type="scientific">Rheinheimera sp. BAL341</name>
    <dbReference type="NCBI Taxonomy" id="1708203"/>
    <lineage>
        <taxon>Bacteria</taxon>
        <taxon>Pseudomonadati</taxon>
        <taxon>Pseudomonadota</taxon>
        <taxon>Gammaproteobacteria</taxon>
        <taxon>Chromatiales</taxon>
        <taxon>Chromatiaceae</taxon>
        <taxon>Rheinheimera</taxon>
    </lineage>
</organism>
<dbReference type="Gene3D" id="2.60.40.2380">
    <property type="match status" value="1"/>
</dbReference>
<feature type="transmembrane region" description="Helical" evidence="1">
    <location>
        <begin position="189"/>
        <end position="208"/>
    </location>
</feature>
<dbReference type="Pfam" id="PF07696">
    <property type="entry name" value="7TMR-DISMED2"/>
    <property type="match status" value="1"/>
</dbReference>
<gene>
    <name evidence="5" type="ORF">BAL341_1099</name>
</gene>
<evidence type="ECO:0000259" key="3">
    <source>
        <dbReference type="Pfam" id="PF07695"/>
    </source>
</evidence>
<feature type="chain" id="PRO_5019722835" evidence="2">
    <location>
        <begin position="22"/>
        <end position="395"/>
    </location>
</feature>
<dbReference type="InterPro" id="IPR011623">
    <property type="entry name" value="7TMR_DISM_rcpt_extracell_dom1"/>
</dbReference>
<feature type="domain" description="7TM-DISM receptor extracellular" evidence="4">
    <location>
        <begin position="48"/>
        <end position="176"/>
    </location>
</feature>
<name>A0A486XK80_9GAMM</name>
<reference evidence="5" key="1">
    <citation type="submission" date="2019-04" db="EMBL/GenBank/DDBJ databases">
        <authorList>
            <person name="Brambilla D."/>
        </authorList>
    </citation>
    <scope>NUCLEOTIDE SEQUENCE</scope>
    <source>
        <strain evidence="5">BAL1</strain>
    </source>
</reference>
<feature type="transmembrane region" description="Helical" evidence="1">
    <location>
        <begin position="282"/>
        <end position="303"/>
    </location>
</feature>
<evidence type="ECO:0000256" key="2">
    <source>
        <dbReference type="SAM" id="SignalP"/>
    </source>
</evidence>
<proteinExistence type="predicted"/>
<keyword evidence="1" id="KW-1133">Transmembrane helix</keyword>
<dbReference type="Pfam" id="PF07695">
    <property type="entry name" value="7TMR-DISM_7TM"/>
    <property type="match status" value="1"/>
</dbReference>
<feature type="transmembrane region" description="Helical" evidence="1">
    <location>
        <begin position="340"/>
        <end position="363"/>
    </location>
</feature>
<feature type="transmembrane region" description="Helical" evidence="1">
    <location>
        <begin position="369"/>
        <end position="388"/>
    </location>
</feature>
<dbReference type="EMBL" id="CAAJGR010000078">
    <property type="protein sequence ID" value="VHO02924.1"/>
    <property type="molecule type" value="Genomic_DNA"/>
</dbReference>
<accession>A0A486XK80</accession>
<dbReference type="InterPro" id="IPR011622">
    <property type="entry name" value="7TMR_DISM_rcpt_extracell_dom2"/>
</dbReference>